<protein>
    <submittedName>
        <fullName evidence="10">Acyl-CoA dehydrogenase</fullName>
    </submittedName>
</protein>
<comment type="similarity">
    <text evidence="2 6">Belongs to the acyl-CoA dehydrogenase family.</text>
</comment>
<dbReference type="InterPro" id="IPR006091">
    <property type="entry name" value="Acyl-CoA_Oxase/DH_mid-dom"/>
</dbReference>
<dbReference type="InterPro" id="IPR009075">
    <property type="entry name" value="AcylCo_DH/oxidase_C"/>
</dbReference>
<dbReference type="Pfam" id="PF02771">
    <property type="entry name" value="Acyl-CoA_dh_N"/>
    <property type="match status" value="1"/>
</dbReference>
<dbReference type="EMBL" id="CP032829">
    <property type="protein sequence ID" value="AYJ87066.1"/>
    <property type="molecule type" value="Genomic_DNA"/>
</dbReference>
<gene>
    <name evidence="10" type="ORF">D3Y57_15390</name>
</gene>
<dbReference type="GO" id="GO:0050660">
    <property type="term" value="F:flavin adenine dinucleotide binding"/>
    <property type="evidence" value="ECO:0007669"/>
    <property type="project" value="InterPro"/>
</dbReference>
<feature type="domain" description="Acyl-CoA dehydrogenase/oxidase N-terminal" evidence="9">
    <location>
        <begin position="41"/>
        <end position="118"/>
    </location>
</feature>
<evidence type="ECO:0000256" key="5">
    <source>
        <dbReference type="ARBA" id="ARBA00023002"/>
    </source>
</evidence>
<evidence type="ECO:0000313" key="10">
    <source>
        <dbReference type="EMBL" id="AYJ87066.1"/>
    </source>
</evidence>
<evidence type="ECO:0000313" key="11">
    <source>
        <dbReference type="Proteomes" id="UP000276254"/>
    </source>
</evidence>
<reference evidence="10 11" key="1">
    <citation type="submission" date="2018-09" db="EMBL/GenBank/DDBJ databases">
        <title>Sphingomonas peninsula sp. nov., isolated from fildes peninsula, Antarctic soil.</title>
        <authorList>
            <person name="Yingchao G."/>
        </authorList>
    </citation>
    <scope>NUCLEOTIDE SEQUENCE [LARGE SCALE GENOMIC DNA]</scope>
    <source>
        <strain evidence="10 11">YZ-8</strain>
    </source>
</reference>
<evidence type="ECO:0000259" key="9">
    <source>
        <dbReference type="Pfam" id="PF02771"/>
    </source>
</evidence>
<evidence type="ECO:0000256" key="2">
    <source>
        <dbReference type="ARBA" id="ARBA00009347"/>
    </source>
</evidence>
<dbReference type="SUPFAM" id="SSF47203">
    <property type="entry name" value="Acyl-CoA dehydrogenase C-terminal domain-like"/>
    <property type="match status" value="1"/>
</dbReference>
<dbReference type="Gene3D" id="1.10.540.10">
    <property type="entry name" value="Acyl-CoA dehydrogenase/oxidase, N-terminal domain"/>
    <property type="match status" value="1"/>
</dbReference>
<dbReference type="KEGG" id="spha:D3Y57_15390"/>
<dbReference type="OrthoDB" id="9780544at2"/>
<keyword evidence="4 6" id="KW-0274">FAD</keyword>
<keyword evidence="5 6" id="KW-0560">Oxidoreductase</keyword>
<dbReference type="InterPro" id="IPR052161">
    <property type="entry name" value="Mycobact_Acyl-CoA_DH"/>
</dbReference>
<feature type="domain" description="Acyl-CoA dehydrogenase/oxidase C-terminal" evidence="7">
    <location>
        <begin position="229"/>
        <end position="377"/>
    </location>
</feature>
<keyword evidence="3 6" id="KW-0285">Flavoprotein</keyword>
<accession>A0A494TMM8</accession>
<proteinExistence type="inferred from homology"/>
<dbReference type="InterPro" id="IPR013786">
    <property type="entry name" value="AcylCoA_DH/ox_N"/>
</dbReference>
<dbReference type="SUPFAM" id="SSF56645">
    <property type="entry name" value="Acyl-CoA dehydrogenase NM domain-like"/>
    <property type="match status" value="1"/>
</dbReference>
<dbReference type="AlphaFoldDB" id="A0A494TMM8"/>
<dbReference type="InterPro" id="IPR036250">
    <property type="entry name" value="AcylCo_DH-like_C"/>
</dbReference>
<evidence type="ECO:0000259" key="8">
    <source>
        <dbReference type="Pfam" id="PF02770"/>
    </source>
</evidence>
<evidence type="ECO:0000259" key="7">
    <source>
        <dbReference type="Pfam" id="PF00441"/>
    </source>
</evidence>
<comment type="cofactor">
    <cofactor evidence="1 6">
        <name>FAD</name>
        <dbReference type="ChEBI" id="CHEBI:57692"/>
    </cofactor>
</comment>
<dbReference type="InterPro" id="IPR037069">
    <property type="entry name" value="AcylCoA_DH/ox_N_sf"/>
</dbReference>
<keyword evidence="11" id="KW-1185">Reference proteome</keyword>
<feature type="domain" description="Acyl-CoA oxidase/dehydrogenase middle" evidence="8">
    <location>
        <begin position="123"/>
        <end position="215"/>
    </location>
</feature>
<dbReference type="InterPro" id="IPR046373">
    <property type="entry name" value="Acyl-CoA_Oxase/DH_mid-dom_sf"/>
</dbReference>
<dbReference type="GO" id="GO:0016627">
    <property type="term" value="F:oxidoreductase activity, acting on the CH-CH group of donors"/>
    <property type="evidence" value="ECO:0007669"/>
    <property type="project" value="InterPro"/>
</dbReference>
<organism evidence="10 11">
    <name type="scientific">Sphingomonas paeninsulae</name>
    <dbReference type="NCBI Taxonomy" id="2319844"/>
    <lineage>
        <taxon>Bacteria</taxon>
        <taxon>Pseudomonadati</taxon>
        <taxon>Pseudomonadota</taxon>
        <taxon>Alphaproteobacteria</taxon>
        <taxon>Sphingomonadales</taxon>
        <taxon>Sphingomonadaceae</taxon>
        <taxon>Sphingomonas</taxon>
    </lineage>
</organism>
<dbReference type="Proteomes" id="UP000276254">
    <property type="component" value="Chromosome"/>
</dbReference>
<name>A0A494TMM8_SPHPE</name>
<dbReference type="Pfam" id="PF02770">
    <property type="entry name" value="Acyl-CoA_dh_M"/>
    <property type="match status" value="1"/>
</dbReference>
<evidence type="ECO:0000256" key="1">
    <source>
        <dbReference type="ARBA" id="ARBA00001974"/>
    </source>
</evidence>
<dbReference type="Gene3D" id="1.20.140.10">
    <property type="entry name" value="Butyryl-CoA Dehydrogenase, subunit A, domain 3"/>
    <property type="match status" value="1"/>
</dbReference>
<dbReference type="Gene3D" id="2.40.110.10">
    <property type="entry name" value="Butyryl-CoA Dehydrogenase, subunit A, domain 2"/>
    <property type="match status" value="1"/>
</dbReference>
<dbReference type="PANTHER" id="PTHR43292:SF3">
    <property type="entry name" value="ACYL-COA DEHYDROGENASE FADE29"/>
    <property type="match status" value="1"/>
</dbReference>
<dbReference type="GO" id="GO:0005886">
    <property type="term" value="C:plasma membrane"/>
    <property type="evidence" value="ECO:0007669"/>
    <property type="project" value="TreeGrafter"/>
</dbReference>
<evidence type="ECO:0000256" key="6">
    <source>
        <dbReference type="RuleBase" id="RU362125"/>
    </source>
</evidence>
<dbReference type="InterPro" id="IPR009100">
    <property type="entry name" value="AcylCoA_DH/oxidase_NM_dom_sf"/>
</dbReference>
<dbReference type="Pfam" id="PF00441">
    <property type="entry name" value="Acyl-CoA_dh_1"/>
    <property type="match status" value="1"/>
</dbReference>
<evidence type="ECO:0000256" key="3">
    <source>
        <dbReference type="ARBA" id="ARBA00022630"/>
    </source>
</evidence>
<evidence type="ECO:0000256" key="4">
    <source>
        <dbReference type="ARBA" id="ARBA00022827"/>
    </source>
</evidence>
<sequence>MAVAVSGLLDEARAWLSAALDGPFADVRGIADLSSAYDRRREWELKLGAAGLGAIGWPVEHGGRGATIADQVAVAQEYAALRAPSRIAHVGVELAGPTIIAFGSDAQKARFLPGIASGRELWAQGYSEPNAGSDLANVRTRARLEDGRWIIDGQKIWTSLGMIADWAFVVVRTEEGSRGPKGLSYLLVPLDQPGIVRRPIRQMTGDAEFAELFFDGAVTDADNIVGEAGQGWAIAMATLGFERGVSTVVQQMQFGNELAALIEVARANGKARDPIIRQRIADAWIGLELMRHGLLRTLSDEATEDLGNEALTSKLYWSRWHRALGDLAMDVQGLAGEVAQGNDYHFGALTQMHLASRADTIYAGASQIQRNLIAERGLGLPREPRGTV</sequence>
<dbReference type="PANTHER" id="PTHR43292">
    <property type="entry name" value="ACYL-COA DEHYDROGENASE"/>
    <property type="match status" value="1"/>
</dbReference>